<feature type="transmembrane region" description="Helical" evidence="1">
    <location>
        <begin position="65"/>
        <end position="88"/>
    </location>
</feature>
<dbReference type="AlphaFoldDB" id="A0A3N5ADM6"/>
<keyword evidence="1" id="KW-0812">Transmembrane</keyword>
<proteinExistence type="predicted"/>
<keyword evidence="1" id="KW-0472">Membrane</keyword>
<dbReference type="OrthoDB" id="1807131at2"/>
<name>A0A3N5ADM6_9THEO</name>
<dbReference type="Proteomes" id="UP000282654">
    <property type="component" value="Unassembled WGS sequence"/>
</dbReference>
<organism evidence="2 3">
    <name type="scientific">Thermodesulfitimonas autotrophica</name>
    <dbReference type="NCBI Taxonomy" id="1894989"/>
    <lineage>
        <taxon>Bacteria</taxon>
        <taxon>Bacillati</taxon>
        <taxon>Bacillota</taxon>
        <taxon>Clostridia</taxon>
        <taxon>Thermoanaerobacterales</taxon>
        <taxon>Thermoanaerobacteraceae</taxon>
        <taxon>Thermodesulfitimonas</taxon>
    </lineage>
</organism>
<dbReference type="EMBL" id="RKRE01000003">
    <property type="protein sequence ID" value="RPF42747.1"/>
    <property type="molecule type" value="Genomic_DNA"/>
</dbReference>
<reference evidence="2 3" key="1">
    <citation type="submission" date="2018-11" db="EMBL/GenBank/DDBJ databases">
        <title>Genomic Encyclopedia of Type Strains, Phase IV (KMG-IV): sequencing the most valuable type-strain genomes for metagenomic binning, comparative biology and taxonomic classification.</title>
        <authorList>
            <person name="Goeker M."/>
        </authorList>
    </citation>
    <scope>NUCLEOTIDE SEQUENCE [LARGE SCALE GENOMIC DNA]</scope>
    <source>
        <strain evidence="2 3">DSM 102936</strain>
    </source>
</reference>
<evidence type="ECO:0008006" key="4">
    <source>
        <dbReference type="Google" id="ProtNLM"/>
    </source>
</evidence>
<evidence type="ECO:0000313" key="3">
    <source>
        <dbReference type="Proteomes" id="UP000282654"/>
    </source>
</evidence>
<dbReference type="RefSeq" id="WP_123931311.1">
    <property type="nucleotide sequence ID" value="NZ_RKRE01000003.1"/>
</dbReference>
<evidence type="ECO:0000313" key="2">
    <source>
        <dbReference type="EMBL" id="RPF42747.1"/>
    </source>
</evidence>
<evidence type="ECO:0000256" key="1">
    <source>
        <dbReference type="SAM" id="Phobius"/>
    </source>
</evidence>
<comment type="caution">
    <text evidence="2">The sequence shown here is derived from an EMBL/GenBank/DDBJ whole genome shotgun (WGS) entry which is preliminary data.</text>
</comment>
<keyword evidence="3" id="KW-1185">Reference proteome</keyword>
<gene>
    <name evidence="2" type="ORF">EDD75_1857</name>
</gene>
<sequence length="206" mass="22378">MFGFNPFSAESLGAIHQRIKELRAQFPELSREELAWGLIREKCWWCAIAGALTALPAVMPGLGTLIALLSGAAVDITILGFAVTRLVLELATLYGRDPATLEAQREAFMAFALAAGIHTVNQRLSRLAAAQLSRQLTAELTEKVLLGLGVRASQRQLVPRLLPFAGIFVAGIINYFFARAIGAKVLKFYRERSGEENGPVIDVTAL</sequence>
<accession>A0A3N5ADM6</accession>
<protein>
    <recommendedName>
        <fullName evidence="4">EcsC family protein</fullName>
    </recommendedName>
</protein>
<feature type="transmembrane region" description="Helical" evidence="1">
    <location>
        <begin position="161"/>
        <end position="181"/>
    </location>
</feature>
<keyword evidence="1" id="KW-1133">Transmembrane helix</keyword>